<organism evidence="1 2">
    <name type="scientific">Ferroglobus placidus (strain DSM 10642 / AEDII12DO)</name>
    <dbReference type="NCBI Taxonomy" id="589924"/>
    <lineage>
        <taxon>Archaea</taxon>
        <taxon>Methanobacteriati</taxon>
        <taxon>Methanobacteriota</taxon>
        <taxon>Archaeoglobi</taxon>
        <taxon>Archaeoglobales</taxon>
        <taxon>Archaeoglobaceae</taxon>
        <taxon>Ferroglobus</taxon>
    </lineage>
</organism>
<dbReference type="STRING" id="589924.Ferp_1068"/>
<sequence length="133" mass="14431">MIVWRSLEKANFGKQQSTQSNFLRSSFVLLSISFRSLIVGFSAKSILSWISSATSSLRFSRLSFLIVSTANVSSSLGSAIPSLTASIFLRRSFRTLTSISSLTGSTIWTSHLFLLRTSMTLSSSSSGTSTTLL</sequence>
<dbReference type="AlphaFoldDB" id="D3RXL5"/>
<evidence type="ECO:0000313" key="1">
    <source>
        <dbReference type="EMBL" id="ADC65228.1"/>
    </source>
</evidence>
<proteinExistence type="predicted"/>
<dbReference type="HOGENOM" id="CLU_1901842_0_0_2"/>
<protein>
    <submittedName>
        <fullName evidence="1">Poly(A) polymerase, putative</fullName>
    </submittedName>
</protein>
<gene>
    <name evidence="1" type="ordered locus">Ferp_1068</name>
</gene>
<keyword evidence="2" id="KW-1185">Reference proteome</keyword>
<reference evidence="2" key="1">
    <citation type="submission" date="2010-02" db="EMBL/GenBank/DDBJ databases">
        <title>Complete sequence of Ferroglobus placidus DSM 10642.</title>
        <authorList>
            <consortium name="US DOE Joint Genome Institute"/>
            <person name="Lucas S."/>
            <person name="Copeland A."/>
            <person name="Lapidus A."/>
            <person name="Cheng J.-F."/>
            <person name="Bruce D."/>
            <person name="Goodwin L."/>
            <person name="Pitluck S."/>
            <person name="Saunders E."/>
            <person name="Brettin T."/>
            <person name="Detter J.C."/>
            <person name="Han C."/>
            <person name="Tapia R."/>
            <person name="Larimer F."/>
            <person name="Land M."/>
            <person name="Hauser L."/>
            <person name="Kyrpides N."/>
            <person name="Ivanova N."/>
            <person name="Holmes D."/>
            <person name="Lovley D."/>
            <person name="Kyrpides N."/>
            <person name="Anderson I.J."/>
            <person name="Woyke T."/>
        </authorList>
    </citation>
    <scope>NUCLEOTIDE SEQUENCE [LARGE SCALE GENOMIC DNA]</scope>
    <source>
        <strain evidence="2">DSM 10642 / AEDII12DO</strain>
    </source>
</reference>
<name>D3RXL5_FERPA</name>
<dbReference type="KEGG" id="fpl:Ferp_1068"/>
<dbReference type="Proteomes" id="UP000002613">
    <property type="component" value="Chromosome"/>
</dbReference>
<evidence type="ECO:0000313" key="2">
    <source>
        <dbReference type="Proteomes" id="UP000002613"/>
    </source>
</evidence>
<dbReference type="PaxDb" id="589924-Ferp_1068"/>
<accession>D3RXL5</accession>
<reference evidence="1 2" key="2">
    <citation type="journal article" date="2011" name="Stand. Genomic Sci.">
        <title>Complete genome sequence of Ferroglobus placidus AEDII12DO.</title>
        <authorList>
            <person name="Anderson I."/>
            <person name="Risso C."/>
            <person name="Holmes D."/>
            <person name="Lucas S."/>
            <person name="Copeland A."/>
            <person name="Lapidus A."/>
            <person name="Cheng J.F."/>
            <person name="Bruce D."/>
            <person name="Goodwin L."/>
            <person name="Pitluck S."/>
            <person name="Saunders E."/>
            <person name="Brettin T."/>
            <person name="Detter J.C."/>
            <person name="Han C."/>
            <person name="Tapia R."/>
            <person name="Larimer F."/>
            <person name="Land M."/>
            <person name="Hauser L."/>
            <person name="Woyke T."/>
            <person name="Lovley D."/>
            <person name="Kyrpides N."/>
            <person name="Ivanova N."/>
        </authorList>
    </citation>
    <scope>NUCLEOTIDE SEQUENCE [LARGE SCALE GENOMIC DNA]</scope>
    <source>
        <strain evidence="2">DSM 10642 / AEDII12DO</strain>
    </source>
</reference>
<dbReference type="EMBL" id="CP001899">
    <property type="protein sequence ID" value="ADC65228.1"/>
    <property type="molecule type" value="Genomic_DNA"/>
</dbReference>